<protein>
    <recommendedName>
        <fullName evidence="2">Protein-glutamine gamma-glutamyltransferase-like C-terminal domain-containing protein</fullName>
    </recommendedName>
</protein>
<gene>
    <name evidence="3" type="ORF">AVDCRST_MAG94-4353</name>
</gene>
<dbReference type="InterPro" id="IPR025403">
    <property type="entry name" value="TgpA-like_C"/>
</dbReference>
<keyword evidence="1" id="KW-1133">Transmembrane helix</keyword>
<name>A0A6J4MZK6_9CYAN</name>
<evidence type="ECO:0000259" key="2">
    <source>
        <dbReference type="Pfam" id="PF13559"/>
    </source>
</evidence>
<feature type="transmembrane region" description="Helical" evidence="1">
    <location>
        <begin position="45"/>
        <end position="64"/>
    </location>
</feature>
<keyword evidence="1" id="KW-0472">Membrane</keyword>
<sequence>MAGSFEKTSIGWQLRLMQQRVGEWLERLFAPVDRARLPNEILPEWLLRLLFWVIAGAMLGWLGWQLYRFLRPYLVALVPSQQGQVVQPDRTDSPLTVTEWLRRSRTSAQQGDYREACRALYMAALQRLNDTEPIPHEASRTDGEYLQIIQTLPRSAPYQVLIRTHEQLCFDNAEISASEFDRCQRAYQDIETA</sequence>
<dbReference type="EMBL" id="CADCTY010001502">
    <property type="protein sequence ID" value="CAA9373532.1"/>
    <property type="molecule type" value="Genomic_DNA"/>
</dbReference>
<evidence type="ECO:0000256" key="1">
    <source>
        <dbReference type="SAM" id="Phobius"/>
    </source>
</evidence>
<proteinExistence type="predicted"/>
<dbReference type="AlphaFoldDB" id="A0A6J4MZK6"/>
<evidence type="ECO:0000313" key="3">
    <source>
        <dbReference type="EMBL" id="CAA9373532.1"/>
    </source>
</evidence>
<organism evidence="3">
    <name type="scientific">uncultured Leptolyngbya sp</name>
    <dbReference type="NCBI Taxonomy" id="332963"/>
    <lineage>
        <taxon>Bacteria</taxon>
        <taxon>Bacillati</taxon>
        <taxon>Cyanobacteriota</taxon>
        <taxon>Cyanophyceae</taxon>
        <taxon>Leptolyngbyales</taxon>
        <taxon>Leptolyngbyaceae</taxon>
        <taxon>Leptolyngbya group</taxon>
        <taxon>Leptolyngbya</taxon>
        <taxon>environmental samples</taxon>
    </lineage>
</organism>
<dbReference type="Pfam" id="PF13559">
    <property type="entry name" value="DUF4129"/>
    <property type="match status" value="1"/>
</dbReference>
<feature type="domain" description="Protein-glutamine gamma-glutamyltransferase-like C-terminal" evidence="2">
    <location>
        <begin position="120"/>
        <end position="188"/>
    </location>
</feature>
<reference evidence="3" key="1">
    <citation type="submission" date="2020-02" db="EMBL/GenBank/DDBJ databases">
        <authorList>
            <person name="Meier V. D."/>
        </authorList>
    </citation>
    <scope>NUCLEOTIDE SEQUENCE</scope>
    <source>
        <strain evidence="3">AVDCRST_MAG94</strain>
    </source>
</reference>
<accession>A0A6J4MZK6</accession>
<keyword evidence="1" id="KW-0812">Transmembrane</keyword>